<name>A0A6P1D7Q7_9NOCA</name>
<feature type="compositionally biased region" description="Low complexity" evidence="1">
    <location>
        <begin position="1"/>
        <end position="24"/>
    </location>
</feature>
<evidence type="ECO:0000313" key="3">
    <source>
        <dbReference type="Proteomes" id="UP000468928"/>
    </source>
</evidence>
<accession>A0A6P1D7Q7</accession>
<evidence type="ECO:0000256" key="1">
    <source>
        <dbReference type="SAM" id="MobiDB-lite"/>
    </source>
</evidence>
<proteinExistence type="predicted"/>
<organism evidence="2 3">
    <name type="scientific">Nocardia cyriacigeorgica</name>
    <dbReference type="NCBI Taxonomy" id="135487"/>
    <lineage>
        <taxon>Bacteria</taxon>
        <taxon>Bacillati</taxon>
        <taxon>Actinomycetota</taxon>
        <taxon>Actinomycetes</taxon>
        <taxon>Mycobacteriales</taxon>
        <taxon>Nocardiaceae</taxon>
        <taxon>Nocardia</taxon>
    </lineage>
</organism>
<dbReference type="AlphaFoldDB" id="A0A6P1D7Q7"/>
<feature type="region of interest" description="Disordered" evidence="1">
    <location>
        <begin position="1"/>
        <end position="35"/>
    </location>
</feature>
<dbReference type="Proteomes" id="UP000468928">
    <property type="component" value="Unassembled WGS sequence"/>
</dbReference>
<protein>
    <submittedName>
        <fullName evidence="2">Uncharacterized protein</fullName>
    </submittedName>
</protein>
<comment type="caution">
    <text evidence="2">The sequence shown here is derived from an EMBL/GenBank/DDBJ whole genome shotgun (WGS) entry which is preliminary data.</text>
</comment>
<gene>
    <name evidence="2" type="ORF">GV789_20005</name>
</gene>
<dbReference type="RefSeq" id="WP_163829812.1">
    <property type="nucleotide sequence ID" value="NZ_JAAGUZ010000058.1"/>
</dbReference>
<dbReference type="EMBL" id="JAAGUZ010000058">
    <property type="protein sequence ID" value="NEW46715.1"/>
    <property type="molecule type" value="Genomic_DNA"/>
</dbReference>
<reference evidence="2 3" key="1">
    <citation type="submission" date="2020-01" db="EMBL/GenBank/DDBJ databases">
        <title>Genetics and antimicrobial susceptibilities of Nocardia species isolated from the soil; a comparison with species isolated from humans.</title>
        <authorList>
            <person name="Carrasco G."/>
            <person name="Monzon S."/>
            <person name="Sansegundo M."/>
            <person name="Garcia E."/>
            <person name="Garrido N."/>
            <person name="Medina M.J."/>
            <person name="Villalon P."/>
            <person name="Ramirez-Arocha A.C."/>
            <person name="Jimenez P."/>
            <person name="Cuesta I."/>
            <person name="Valdezate S."/>
        </authorList>
    </citation>
    <scope>NUCLEOTIDE SEQUENCE [LARGE SCALE GENOMIC DNA]</scope>
    <source>
        <strain evidence="2 3">CNM20110639</strain>
    </source>
</reference>
<sequence length="49" mass="4974">MTATRSTAAAAVPPSAVAAQPPSRAMDERQGTAARPVPDAVVDALVRMI</sequence>
<evidence type="ECO:0000313" key="2">
    <source>
        <dbReference type="EMBL" id="NEW46715.1"/>
    </source>
</evidence>